<dbReference type="OrthoDB" id="19419at2759"/>
<feature type="region of interest" description="Disordered" evidence="3">
    <location>
        <begin position="226"/>
        <end position="252"/>
    </location>
</feature>
<keyword evidence="4" id="KW-1185">Reference proteome</keyword>
<evidence type="ECO:0008006" key="6">
    <source>
        <dbReference type="Google" id="ProtNLM"/>
    </source>
</evidence>
<evidence type="ECO:0000256" key="1">
    <source>
        <dbReference type="ARBA" id="ARBA00009947"/>
    </source>
</evidence>
<evidence type="ECO:0000256" key="2">
    <source>
        <dbReference type="RuleBase" id="RU003876"/>
    </source>
</evidence>
<dbReference type="InterPro" id="IPR037231">
    <property type="entry name" value="NAP-like_sf"/>
</dbReference>
<dbReference type="AlphaFoldDB" id="A0A6J3M5H3"/>
<accession>A0A6J3M5H3</accession>
<reference evidence="5" key="1">
    <citation type="submission" date="2020-01" db="EMBL/GenBank/DDBJ databases">
        <authorList>
            <consortium name="DOE Joint Genome Institute"/>
            <person name="Haridas S."/>
            <person name="Albert R."/>
            <person name="Binder M."/>
            <person name="Bloem J."/>
            <person name="Labutti K."/>
            <person name="Salamov A."/>
            <person name="Andreopoulos B."/>
            <person name="Baker S.E."/>
            <person name="Barry K."/>
            <person name="Bills G."/>
            <person name="Bluhm B.H."/>
            <person name="Cannon C."/>
            <person name="Castanera R."/>
            <person name="Culley D.E."/>
            <person name="Daum C."/>
            <person name="Ezra D."/>
            <person name="Gonzalez J.B."/>
            <person name="Henrissat B."/>
            <person name="Kuo A."/>
            <person name="Liang C."/>
            <person name="Lipzen A."/>
            <person name="Lutzoni F."/>
            <person name="Magnuson J."/>
            <person name="Mondo S."/>
            <person name="Nolan M."/>
            <person name="Ohm R."/>
            <person name="Pangilinan J."/>
            <person name="Park H.-J."/>
            <person name="Ramirez L."/>
            <person name="Alfaro M."/>
            <person name="Sun H."/>
            <person name="Tritt A."/>
            <person name="Yoshinaga Y."/>
            <person name="Zwiers L.-H."/>
            <person name="Turgeon B.G."/>
            <person name="Goodwin S.B."/>
            <person name="Spatafora J.W."/>
            <person name="Crous P.W."/>
            <person name="Grigoriev I.V."/>
        </authorList>
    </citation>
    <scope>NUCLEOTIDE SEQUENCE</scope>
    <source>
        <strain evidence="5">CBS 342.82</strain>
    </source>
</reference>
<dbReference type="GO" id="GO:0006334">
    <property type="term" value="P:nucleosome assembly"/>
    <property type="evidence" value="ECO:0007669"/>
    <property type="project" value="InterPro"/>
</dbReference>
<organism evidence="5">
    <name type="scientific">Dissoconium aciculare CBS 342.82</name>
    <dbReference type="NCBI Taxonomy" id="1314786"/>
    <lineage>
        <taxon>Eukaryota</taxon>
        <taxon>Fungi</taxon>
        <taxon>Dikarya</taxon>
        <taxon>Ascomycota</taxon>
        <taxon>Pezizomycotina</taxon>
        <taxon>Dothideomycetes</taxon>
        <taxon>Dothideomycetidae</taxon>
        <taxon>Mycosphaerellales</taxon>
        <taxon>Dissoconiaceae</taxon>
        <taxon>Dissoconium</taxon>
    </lineage>
</organism>
<dbReference type="PANTHER" id="PTHR11875">
    <property type="entry name" value="TESTIS-SPECIFIC Y-ENCODED PROTEIN"/>
    <property type="match status" value="1"/>
</dbReference>
<comment type="similarity">
    <text evidence="1 2">Belongs to the nucleosome assembly protein (NAP) family.</text>
</comment>
<feature type="region of interest" description="Disordered" evidence="3">
    <location>
        <begin position="280"/>
        <end position="328"/>
    </location>
</feature>
<reference evidence="5" key="2">
    <citation type="submission" date="2020-04" db="EMBL/GenBank/DDBJ databases">
        <authorList>
            <consortium name="NCBI Genome Project"/>
        </authorList>
    </citation>
    <scope>NUCLEOTIDE SEQUENCE</scope>
    <source>
        <strain evidence="5">CBS 342.82</strain>
    </source>
</reference>
<dbReference type="GO" id="GO:0005634">
    <property type="term" value="C:nucleus"/>
    <property type="evidence" value="ECO:0007669"/>
    <property type="project" value="InterPro"/>
</dbReference>
<dbReference type="RefSeq" id="XP_033459815.1">
    <property type="nucleotide sequence ID" value="XM_033607640.1"/>
</dbReference>
<dbReference type="SUPFAM" id="SSF143113">
    <property type="entry name" value="NAP-like"/>
    <property type="match status" value="1"/>
</dbReference>
<gene>
    <name evidence="5" type="ORF">K489DRAFT_409900</name>
</gene>
<dbReference type="Proteomes" id="UP000504637">
    <property type="component" value="Unplaced"/>
</dbReference>
<evidence type="ECO:0000313" key="5">
    <source>
        <dbReference type="RefSeq" id="XP_033459815.1"/>
    </source>
</evidence>
<proteinExistence type="inferred from homology"/>
<dbReference type="Gene3D" id="3.30.1120.90">
    <property type="entry name" value="Nucleosome assembly protein"/>
    <property type="match status" value="1"/>
</dbReference>
<dbReference type="InterPro" id="IPR002164">
    <property type="entry name" value="NAP_family"/>
</dbReference>
<reference evidence="5" key="3">
    <citation type="submission" date="2025-08" db="UniProtKB">
        <authorList>
            <consortium name="RefSeq"/>
        </authorList>
    </citation>
    <scope>IDENTIFICATION</scope>
    <source>
        <strain evidence="5">CBS 342.82</strain>
    </source>
</reference>
<sequence>MAEDAIPVSYEDLALLEEQFEEVDVEILRKQYGLTKELYAKRAEAAAKIPNFWPLVIEQSPLEVDQYIQPNDSRIFVESLESIDVIRHELDNNSNGSPRSFTLKFTFKPNDEFEETVLEKKFDYRRARDGATGLVSEPVKITWKEGKDLTEGLTDGAWALFEARKKKGDMTAKDIPEYDALKEKTEHWNGANTSFFTFFGWVSTRRWVSAEESANANEEWAARQAARKRGEKVDVPEEESEEEDDSDVEVHESGEDLAISFADDIWPNAIKFFTMSQEIEEMSDMEFEDGDDEDDDDDEGEPVDIRALVGKGRKRDSDIGPSSKKQKN</sequence>
<evidence type="ECO:0000313" key="4">
    <source>
        <dbReference type="Proteomes" id="UP000504637"/>
    </source>
</evidence>
<name>A0A6J3M5H3_9PEZI</name>
<feature type="compositionally biased region" description="Acidic residues" evidence="3">
    <location>
        <begin position="280"/>
        <end position="302"/>
    </location>
</feature>
<evidence type="ECO:0000256" key="3">
    <source>
        <dbReference type="SAM" id="MobiDB-lite"/>
    </source>
</evidence>
<feature type="compositionally biased region" description="Acidic residues" evidence="3">
    <location>
        <begin position="236"/>
        <end position="247"/>
    </location>
</feature>
<dbReference type="GeneID" id="54365439"/>
<protein>
    <recommendedName>
        <fullName evidence="6">Nucleosome assembly protein</fullName>
    </recommendedName>
</protein>
<dbReference type="Pfam" id="PF00956">
    <property type="entry name" value="NAP"/>
    <property type="match status" value="1"/>
</dbReference>